<dbReference type="Gene3D" id="3.40.50.2300">
    <property type="match status" value="1"/>
</dbReference>
<dbReference type="OrthoDB" id="7298659at2"/>
<dbReference type="KEGG" id="salk:FBQ74_08545"/>
<dbReference type="SUPFAM" id="SSF52172">
    <property type="entry name" value="CheY-like"/>
    <property type="match status" value="1"/>
</dbReference>
<dbReference type="EMBL" id="CP039852">
    <property type="protein sequence ID" value="QCZ93533.1"/>
    <property type="molecule type" value="Genomic_DNA"/>
</dbReference>
<sequence>MKYADKRVLIVEDQRPFLMLLKGLLQSMGATEVVTHLSAEKALTACRKEKFDIVIADLHLGTEQKNGFELVEELRLSRLIKPSAIYVLISADSARPVVLGSIERRPDDYIVKPFSQAQLKSRIGRAWQKRQALLPVYRAIHDDDTQKAIAACQEIISLNSNYLHSTELLLTELYWQTGKYTDALALLEPYKDSAGVQWIQVALARTYLYLERFADAISLCEAVLGQNRFSAEAFDIIALARQGLAEGEEALTAISQAIKLSPYSLPRYVVACDIARNNEDFIFAHEACTAIWDLSRRTAHQDIAHWCSFIRSMLDVAEHADEKRVKNRYQQDALLHLQRGRHDERVVRLNPEFDFDIFEQVIMARVAALDGKLLDAKRALFTSQQDIEAKYDEYPVMYAPDSLNVMMELGEFEEAQPIITMLDKHAAASKKSTLSPALGMSKNAAQRHKHYLKFNRQGIGLYQEGKFEQAREQFCLAQEYAPMNTGVALNLLQCIIKLTHGRKTSNDELVSECRRLNKMLNDMPLKAQHKEKFDALSEDIQELIARN</sequence>
<evidence type="ECO:0000313" key="5">
    <source>
        <dbReference type="Proteomes" id="UP000304912"/>
    </source>
</evidence>
<organism evidence="4 5">
    <name type="scientific">Salinimonas iocasae</name>
    <dbReference type="NCBI Taxonomy" id="2572577"/>
    <lineage>
        <taxon>Bacteria</taxon>
        <taxon>Pseudomonadati</taxon>
        <taxon>Pseudomonadota</taxon>
        <taxon>Gammaproteobacteria</taxon>
        <taxon>Alteromonadales</taxon>
        <taxon>Alteromonadaceae</taxon>
        <taxon>Alteromonas/Salinimonas group</taxon>
        <taxon>Salinimonas</taxon>
    </lineage>
</organism>
<dbReference type="InterPro" id="IPR011990">
    <property type="entry name" value="TPR-like_helical_dom_sf"/>
</dbReference>
<dbReference type="PANTHER" id="PTHR44591">
    <property type="entry name" value="STRESS RESPONSE REGULATOR PROTEIN 1"/>
    <property type="match status" value="1"/>
</dbReference>
<dbReference type="InterPro" id="IPR019734">
    <property type="entry name" value="TPR_rpt"/>
</dbReference>
<evidence type="ECO:0000256" key="2">
    <source>
        <dbReference type="PROSITE-ProRule" id="PRU00169"/>
    </source>
</evidence>
<reference evidence="4 5" key="1">
    <citation type="submission" date="2019-04" db="EMBL/GenBank/DDBJ databases">
        <title>Salinimonas iocasae sp. nov., a halophilic bacterium isolated from the outer tube casing of tubeworms in Okinawa Trough.</title>
        <authorList>
            <person name="Zhang H."/>
            <person name="Wang H."/>
            <person name="Li C."/>
        </authorList>
    </citation>
    <scope>NUCLEOTIDE SEQUENCE [LARGE SCALE GENOMIC DNA]</scope>
    <source>
        <strain evidence="4 5">KX18D6</strain>
    </source>
</reference>
<dbReference type="Gene3D" id="1.25.40.10">
    <property type="entry name" value="Tetratricopeptide repeat domain"/>
    <property type="match status" value="1"/>
</dbReference>
<feature type="modified residue" description="4-aspartylphosphate" evidence="2">
    <location>
        <position position="57"/>
    </location>
</feature>
<accession>A0A5B7YE86</accession>
<name>A0A5B7YE86_9ALTE</name>
<evidence type="ECO:0000259" key="3">
    <source>
        <dbReference type="PROSITE" id="PS50110"/>
    </source>
</evidence>
<dbReference type="SMART" id="SM00028">
    <property type="entry name" value="TPR"/>
    <property type="match status" value="3"/>
</dbReference>
<dbReference type="InterPro" id="IPR001789">
    <property type="entry name" value="Sig_transdc_resp-reg_receiver"/>
</dbReference>
<keyword evidence="5" id="KW-1185">Reference proteome</keyword>
<dbReference type="GO" id="GO:0000160">
    <property type="term" value="P:phosphorelay signal transduction system"/>
    <property type="evidence" value="ECO:0007669"/>
    <property type="project" value="InterPro"/>
</dbReference>
<evidence type="ECO:0000256" key="1">
    <source>
        <dbReference type="ARBA" id="ARBA00022553"/>
    </source>
</evidence>
<dbReference type="AlphaFoldDB" id="A0A5B7YE86"/>
<protein>
    <submittedName>
        <fullName evidence="4">Response regulator</fullName>
    </submittedName>
</protein>
<proteinExistence type="predicted"/>
<keyword evidence="1 2" id="KW-0597">Phosphoprotein</keyword>
<dbReference type="SUPFAM" id="SSF48452">
    <property type="entry name" value="TPR-like"/>
    <property type="match status" value="1"/>
</dbReference>
<gene>
    <name evidence="4" type="ORF">FBQ74_08545</name>
</gene>
<dbReference type="RefSeq" id="WP_139756277.1">
    <property type="nucleotide sequence ID" value="NZ_CP039852.1"/>
</dbReference>
<evidence type="ECO:0000313" key="4">
    <source>
        <dbReference type="EMBL" id="QCZ93533.1"/>
    </source>
</evidence>
<dbReference type="InterPro" id="IPR011006">
    <property type="entry name" value="CheY-like_superfamily"/>
</dbReference>
<dbReference type="SMART" id="SM00448">
    <property type="entry name" value="REC"/>
    <property type="match status" value="1"/>
</dbReference>
<dbReference type="Pfam" id="PF00072">
    <property type="entry name" value="Response_reg"/>
    <property type="match status" value="1"/>
</dbReference>
<dbReference type="CDD" id="cd17589">
    <property type="entry name" value="REC_TPR"/>
    <property type="match status" value="1"/>
</dbReference>
<dbReference type="Proteomes" id="UP000304912">
    <property type="component" value="Chromosome"/>
</dbReference>
<dbReference type="InterPro" id="IPR050595">
    <property type="entry name" value="Bact_response_regulator"/>
</dbReference>
<dbReference type="PANTHER" id="PTHR44591:SF3">
    <property type="entry name" value="RESPONSE REGULATORY DOMAIN-CONTAINING PROTEIN"/>
    <property type="match status" value="1"/>
</dbReference>
<dbReference type="PROSITE" id="PS50110">
    <property type="entry name" value="RESPONSE_REGULATORY"/>
    <property type="match status" value="1"/>
</dbReference>
<feature type="domain" description="Response regulatory" evidence="3">
    <location>
        <begin position="7"/>
        <end position="127"/>
    </location>
</feature>